<keyword evidence="3" id="KW-0804">Transcription</keyword>
<name>A0A6J5PZH6_9CAUD</name>
<feature type="domain" description="KOW" evidence="4">
    <location>
        <begin position="158"/>
        <end position="185"/>
    </location>
</feature>
<evidence type="ECO:0000256" key="3">
    <source>
        <dbReference type="ARBA" id="ARBA00023163"/>
    </source>
</evidence>
<dbReference type="InterPro" id="IPR043425">
    <property type="entry name" value="NusG-like"/>
</dbReference>
<dbReference type="SUPFAM" id="SSF50104">
    <property type="entry name" value="Translation proteins SH3-like domain"/>
    <property type="match status" value="1"/>
</dbReference>
<evidence type="ECO:0000313" key="7">
    <source>
        <dbReference type="EMBL" id="CAB4190408.1"/>
    </source>
</evidence>
<dbReference type="SMART" id="SM00739">
    <property type="entry name" value="KOW"/>
    <property type="match status" value="1"/>
</dbReference>
<dbReference type="InterPro" id="IPR005824">
    <property type="entry name" value="KOW"/>
</dbReference>
<evidence type="ECO:0000256" key="1">
    <source>
        <dbReference type="ARBA" id="ARBA00022814"/>
    </source>
</evidence>
<protein>
    <submittedName>
        <fullName evidence="6">NusG Transcription antiterminator</fullName>
    </submittedName>
</protein>
<dbReference type="EMBL" id="LR796939">
    <property type="protein sequence ID" value="CAB4176532.1"/>
    <property type="molecule type" value="Genomic_DNA"/>
</dbReference>
<gene>
    <name evidence="7" type="ORF">UFOVP1204_68</name>
    <name evidence="5" type="ORF">UFOVP473_33</name>
    <name evidence="6" type="ORF">UFOVP983_33</name>
</gene>
<reference evidence="6" key="1">
    <citation type="submission" date="2020-05" db="EMBL/GenBank/DDBJ databases">
        <authorList>
            <person name="Chiriac C."/>
            <person name="Salcher M."/>
            <person name="Ghai R."/>
            <person name="Kavagutti S V."/>
        </authorList>
    </citation>
    <scope>NUCLEOTIDE SEQUENCE</scope>
</reference>
<dbReference type="SUPFAM" id="SSF82679">
    <property type="entry name" value="N-utilization substance G protein NusG, N-terminal domain"/>
    <property type="match status" value="1"/>
</dbReference>
<dbReference type="PANTHER" id="PTHR30265:SF4">
    <property type="entry name" value="KOW MOTIF FAMILY PROTEIN, EXPRESSED"/>
    <property type="match status" value="1"/>
</dbReference>
<organism evidence="6">
    <name type="scientific">uncultured Caudovirales phage</name>
    <dbReference type="NCBI Taxonomy" id="2100421"/>
    <lineage>
        <taxon>Viruses</taxon>
        <taxon>Duplodnaviria</taxon>
        <taxon>Heunggongvirae</taxon>
        <taxon>Uroviricota</taxon>
        <taxon>Caudoviricetes</taxon>
        <taxon>Peduoviridae</taxon>
        <taxon>Maltschvirus</taxon>
        <taxon>Maltschvirus maltsch</taxon>
    </lineage>
</organism>
<sequence length="211" mass="23653">MNERKWTDEGAAGWTWHICSVLEPARAKRELTGIMPAVGLYGEPRRVADEVATIFDPTEIITVPVKKHGVLVRRGYGKGAPKLQRIERPLFRGYWFVSPASNVPWTAIERTPGITRVMTYNGQPEKAWEAREQDMEQLFARQRDPNRKAPKILQKLPVFEKGQEAKVVDGPFRDFSAVIEAVDKAGRIDVLISIFGRAVAATMDAAQLKAA</sequence>
<dbReference type="InterPro" id="IPR036735">
    <property type="entry name" value="NGN_dom_sf"/>
</dbReference>
<dbReference type="EMBL" id="LR797150">
    <property type="protein sequence ID" value="CAB4190408.1"/>
    <property type="molecule type" value="Genomic_DNA"/>
</dbReference>
<evidence type="ECO:0000313" key="5">
    <source>
        <dbReference type="EMBL" id="CAB4145753.1"/>
    </source>
</evidence>
<dbReference type="PANTHER" id="PTHR30265">
    <property type="entry name" value="RHO-INTERACTING TRANSCRIPTION TERMINATION FACTOR NUSG"/>
    <property type="match status" value="1"/>
</dbReference>
<proteinExistence type="predicted"/>
<dbReference type="GO" id="GO:0006354">
    <property type="term" value="P:DNA-templated transcription elongation"/>
    <property type="evidence" value="ECO:0007669"/>
    <property type="project" value="InterPro"/>
</dbReference>
<evidence type="ECO:0000259" key="4">
    <source>
        <dbReference type="SMART" id="SM00739"/>
    </source>
</evidence>
<dbReference type="InterPro" id="IPR008991">
    <property type="entry name" value="Translation_prot_SH3-like_sf"/>
</dbReference>
<evidence type="ECO:0000256" key="2">
    <source>
        <dbReference type="ARBA" id="ARBA00023015"/>
    </source>
</evidence>
<dbReference type="GO" id="GO:0031564">
    <property type="term" value="P:transcription antitermination"/>
    <property type="evidence" value="ECO:0007669"/>
    <property type="project" value="UniProtKB-KW"/>
</dbReference>
<dbReference type="Gene3D" id="3.30.70.940">
    <property type="entry name" value="NusG, N-terminal domain"/>
    <property type="match status" value="1"/>
</dbReference>
<accession>A0A6J5PZH6</accession>
<evidence type="ECO:0000313" key="6">
    <source>
        <dbReference type="EMBL" id="CAB4176532.1"/>
    </source>
</evidence>
<keyword evidence="1" id="KW-0889">Transcription antitermination</keyword>
<keyword evidence="2" id="KW-0805">Transcription regulation</keyword>
<dbReference type="EMBL" id="LR796459">
    <property type="protein sequence ID" value="CAB4145753.1"/>
    <property type="molecule type" value="Genomic_DNA"/>
</dbReference>